<organism evidence="2">
    <name type="scientific">marine sediment metagenome</name>
    <dbReference type="NCBI Taxonomy" id="412755"/>
    <lineage>
        <taxon>unclassified sequences</taxon>
        <taxon>metagenomes</taxon>
        <taxon>ecological metagenomes</taxon>
    </lineage>
</organism>
<name>X1V653_9ZZZZ</name>
<proteinExistence type="predicted"/>
<gene>
    <name evidence="2" type="ORF">S12H4_27804</name>
</gene>
<protein>
    <recommendedName>
        <fullName evidence="1">FAD/NAD(P)-binding domain-containing protein</fullName>
    </recommendedName>
</protein>
<feature type="domain" description="FAD/NAD(P)-binding" evidence="1">
    <location>
        <begin position="35"/>
        <end position="287"/>
    </location>
</feature>
<dbReference type="Gene3D" id="3.40.50.720">
    <property type="entry name" value="NAD(P)-binding Rossmann-like Domain"/>
    <property type="match status" value="1"/>
</dbReference>
<dbReference type="SUPFAM" id="SSF51971">
    <property type="entry name" value="Nucleotide-binding domain"/>
    <property type="match status" value="1"/>
</dbReference>
<dbReference type="PANTHER" id="PTHR42783">
    <property type="entry name" value="GLUTAMATE SYNTHASE [NADPH] SMALL CHAIN"/>
    <property type="match status" value="1"/>
</dbReference>
<dbReference type="Gene3D" id="3.50.50.60">
    <property type="entry name" value="FAD/NAD(P)-binding domain"/>
    <property type="match status" value="1"/>
</dbReference>
<evidence type="ECO:0000259" key="1">
    <source>
        <dbReference type="Pfam" id="PF07992"/>
    </source>
</evidence>
<dbReference type="InterPro" id="IPR023753">
    <property type="entry name" value="FAD/NAD-binding_dom"/>
</dbReference>
<dbReference type="AlphaFoldDB" id="X1V653"/>
<feature type="non-terminal residue" evidence="2">
    <location>
        <position position="1"/>
    </location>
</feature>
<feature type="non-terminal residue" evidence="2">
    <location>
        <position position="287"/>
    </location>
</feature>
<accession>X1V653</accession>
<dbReference type="Pfam" id="PF07992">
    <property type="entry name" value="Pyr_redox_2"/>
    <property type="match status" value="1"/>
</dbReference>
<dbReference type="GO" id="GO:0016491">
    <property type="term" value="F:oxidoreductase activity"/>
    <property type="evidence" value="ECO:0007669"/>
    <property type="project" value="InterPro"/>
</dbReference>
<sequence>DPVSIGRLERFAADHEREFGNIKLPKIAPETGKIVAVVGAGPAGLTVAGDLIKLGHKVVVFEALHQPGGVLMYGIPEFRLPKKIVQAEVSYLTKLGVEIRTDYIVGKLLTVDELLEHGYNAVFIGTGAGLPMFMGIPGENLVGVYSANEYLTRSNLMKAFMFPEYGTSPIYSKKAVIVGGGNVAMDSARTAVRMGAQSTVVYRRSRKEMPGRDEEIHHAEEEGVVFHLLTNPKRILSDENGRVTGIECLRMKLGEPDDSGRRRPIPIEGSEFMIEADTVIPALGNKP</sequence>
<evidence type="ECO:0000313" key="2">
    <source>
        <dbReference type="EMBL" id="GAJ00155.1"/>
    </source>
</evidence>
<dbReference type="PRINTS" id="PR00419">
    <property type="entry name" value="ADXRDTASE"/>
</dbReference>
<comment type="caution">
    <text evidence="2">The sequence shown here is derived from an EMBL/GenBank/DDBJ whole genome shotgun (WGS) entry which is preliminary data.</text>
</comment>
<reference evidence="2" key="1">
    <citation type="journal article" date="2014" name="Front. Microbiol.">
        <title>High frequency of phylogenetically diverse reductive dehalogenase-homologous genes in deep subseafloor sedimentary metagenomes.</title>
        <authorList>
            <person name="Kawai M."/>
            <person name="Futagami T."/>
            <person name="Toyoda A."/>
            <person name="Takaki Y."/>
            <person name="Nishi S."/>
            <person name="Hori S."/>
            <person name="Arai W."/>
            <person name="Tsubouchi T."/>
            <person name="Morono Y."/>
            <person name="Uchiyama I."/>
            <person name="Ito T."/>
            <person name="Fujiyama A."/>
            <person name="Inagaki F."/>
            <person name="Takami H."/>
        </authorList>
    </citation>
    <scope>NUCLEOTIDE SEQUENCE</scope>
    <source>
        <strain evidence="2">Expedition CK06-06</strain>
    </source>
</reference>
<dbReference type="PANTHER" id="PTHR42783:SF3">
    <property type="entry name" value="GLUTAMATE SYNTHASE [NADPH] SMALL CHAIN-RELATED"/>
    <property type="match status" value="1"/>
</dbReference>
<dbReference type="EMBL" id="BARW01015898">
    <property type="protein sequence ID" value="GAJ00155.1"/>
    <property type="molecule type" value="Genomic_DNA"/>
</dbReference>
<dbReference type="InterPro" id="IPR036188">
    <property type="entry name" value="FAD/NAD-bd_sf"/>
</dbReference>